<evidence type="ECO:0000313" key="3">
    <source>
        <dbReference type="EMBL" id="KIW26926.1"/>
    </source>
</evidence>
<protein>
    <recommendedName>
        <fullName evidence="5">Secreted protein</fullName>
    </recommendedName>
</protein>
<accession>A0A0D1ZGC5</accession>
<keyword evidence="4" id="KW-1185">Reference proteome</keyword>
<gene>
    <name evidence="3" type="ORF">PV07_06715</name>
</gene>
<reference evidence="3 4" key="1">
    <citation type="submission" date="2015-01" db="EMBL/GenBank/DDBJ databases">
        <title>The Genome Sequence of Cladophialophora immunda CBS83496.</title>
        <authorList>
            <consortium name="The Broad Institute Genomics Platform"/>
            <person name="Cuomo C."/>
            <person name="de Hoog S."/>
            <person name="Gorbushina A."/>
            <person name="Stielow B."/>
            <person name="Teixiera M."/>
            <person name="Abouelleil A."/>
            <person name="Chapman S.B."/>
            <person name="Priest M."/>
            <person name="Young S.K."/>
            <person name="Wortman J."/>
            <person name="Nusbaum C."/>
            <person name="Birren B."/>
        </authorList>
    </citation>
    <scope>NUCLEOTIDE SEQUENCE [LARGE SCALE GENOMIC DNA]</scope>
    <source>
        <strain evidence="3 4">CBS 83496</strain>
    </source>
</reference>
<feature type="chain" id="PRO_5002247822" description="Secreted protein" evidence="2">
    <location>
        <begin position="17"/>
        <end position="162"/>
    </location>
</feature>
<dbReference type="RefSeq" id="XP_016247142.1">
    <property type="nucleotide sequence ID" value="XM_016393723.1"/>
</dbReference>
<sequence length="162" mass="17397">MKLLAIWFAYAAGTMAGLKAARLRMRSDCSATPTPRSTLAGVRVSCILHSLPARRLHHRGSARSSCRAIHPTLGTRDRPKAPASSHRDQPPLIDHWCIAEKLPSTFLLSFSLVVLLGRTPGIPCFAGQVGPRHRSSLDPFTLVGTVALRGTVSLAGSQSVQL</sequence>
<dbReference type="Proteomes" id="UP000054466">
    <property type="component" value="Unassembled WGS sequence"/>
</dbReference>
<feature type="signal peptide" evidence="2">
    <location>
        <begin position="1"/>
        <end position="16"/>
    </location>
</feature>
<evidence type="ECO:0008006" key="5">
    <source>
        <dbReference type="Google" id="ProtNLM"/>
    </source>
</evidence>
<dbReference type="HOGENOM" id="CLU_1635199_0_0_1"/>
<feature type="compositionally biased region" description="Basic and acidic residues" evidence="1">
    <location>
        <begin position="75"/>
        <end position="88"/>
    </location>
</feature>
<dbReference type="VEuPathDB" id="FungiDB:PV07_06715"/>
<dbReference type="GeneID" id="27345909"/>
<keyword evidence="2" id="KW-0732">Signal</keyword>
<dbReference type="EMBL" id="KN847043">
    <property type="protein sequence ID" value="KIW26926.1"/>
    <property type="molecule type" value="Genomic_DNA"/>
</dbReference>
<proteinExistence type="predicted"/>
<evidence type="ECO:0000256" key="2">
    <source>
        <dbReference type="SAM" id="SignalP"/>
    </source>
</evidence>
<organism evidence="3 4">
    <name type="scientific">Cladophialophora immunda</name>
    <dbReference type="NCBI Taxonomy" id="569365"/>
    <lineage>
        <taxon>Eukaryota</taxon>
        <taxon>Fungi</taxon>
        <taxon>Dikarya</taxon>
        <taxon>Ascomycota</taxon>
        <taxon>Pezizomycotina</taxon>
        <taxon>Eurotiomycetes</taxon>
        <taxon>Chaetothyriomycetidae</taxon>
        <taxon>Chaetothyriales</taxon>
        <taxon>Herpotrichiellaceae</taxon>
        <taxon>Cladophialophora</taxon>
    </lineage>
</organism>
<name>A0A0D1ZGC5_9EURO</name>
<feature type="region of interest" description="Disordered" evidence="1">
    <location>
        <begin position="63"/>
        <end position="88"/>
    </location>
</feature>
<evidence type="ECO:0000313" key="4">
    <source>
        <dbReference type="Proteomes" id="UP000054466"/>
    </source>
</evidence>
<dbReference type="AlphaFoldDB" id="A0A0D1ZGC5"/>
<evidence type="ECO:0000256" key="1">
    <source>
        <dbReference type="SAM" id="MobiDB-lite"/>
    </source>
</evidence>